<reference evidence="1 2" key="1">
    <citation type="submission" date="2019-01" db="EMBL/GenBank/DDBJ databases">
        <authorList>
            <person name="Brito A."/>
        </authorList>
    </citation>
    <scope>NUCLEOTIDE SEQUENCE [LARGE SCALE GENOMIC DNA]</scope>
    <source>
        <strain evidence="1">1</strain>
    </source>
</reference>
<accession>A0A563VN80</accession>
<dbReference type="EMBL" id="CAACVJ010000080">
    <property type="protein sequence ID" value="VEP12904.1"/>
    <property type="molecule type" value="Genomic_DNA"/>
</dbReference>
<protein>
    <submittedName>
        <fullName evidence="1">Uncharacterized protein</fullName>
    </submittedName>
</protein>
<evidence type="ECO:0000313" key="2">
    <source>
        <dbReference type="Proteomes" id="UP000320055"/>
    </source>
</evidence>
<dbReference type="Proteomes" id="UP000320055">
    <property type="component" value="Unassembled WGS sequence"/>
</dbReference>
<sequence>MKKEAENNQTFNLGTKYELRISYDYTKWKNQSGFRYLFIFGIS</sequence>
<dbReference type="AlphaFoldDB" id="A0A563VN80"/>
<gene>
    <name evidence="1" type="ORF">H1P_1700019</name>
</gene>
<name>A0A563VN80_9CYAN</name>
<keyword evidence="2" id="KW-1185">Reference proteome</keyword>
<proteinExistence type="predicted"/>
<evidence type="ECO:0000313" key="1">
    <source>
        <dbReference type="EMBL" id="VEP12904.1"/>
    </source>
</evidence>
<organism evidence="1 2">
    <name type="scientific">Hyella patelloides LEGE 07179</name>
    <dbReference type="NCBI Taxonomy" id="945734"/>
    <lineage>
        <taxon>Bacteria</taxon>
        <taxon>Bacillati</taxon>
        <taxon>Cyanobacteriota</taxon>
        <taxon>Cyanophyceae</taxon>
        <taxon>Pleurocapsales</taxon>
        <taxon>Hyellaceae</taxon>
        <taxon>Hyella</taxon>
    </lineage>
</organism>